<reference evidence="1 2" key="1">
    <citation type="journal article" date="2015" name="Genome Biol. Evol.">
        <title>Comparative Genomics of a Bacterivorous Green Alga Reveals Evolutionary Causalities and Consequences of Phago-Mixotrophic Mode of Nutrition.</title>
        <authorList>
            <person name="Burns J.A."/>
            <person name="Paasch A."/>
            <person name="Narechania A."/>
            <person name="Kim E."/>
        </authorList>
    </citation>
    <scope>NUCLEOTIDE SEQUENCE [LARGE SCALE GENOMIC DNA]</scope>
    <source>
        <strain evidence="1 2">PLY_AMNH</strain>
    </source>
</reference>
<sequence>MAAGWRVARISGVGRGHDWVDGGGTLALGNGSRSRAWGEWSLELMAAEVGGWIGSRAWGEGHWVNERRAACLAGGSDLGRGARVIELMALLMTLVVVENHRMDMLFKHDGSN</sequence>
<proteinExistence type="predicted"/>
<dbReference type="AlphaFoldDB" id="A0AAE0BVM9"/>
<keyword evidence="2" id="KW-1185">Reference proteome</keyword>
<dbReference type="EMBL" id="LGRX02032760">
    <property type="protein sequence ID" value="KAK3243587.1"/>
    <property type="molecule type" value="Genomic_DNA"/>
</dbReference>
<gene>
    <name evidence="1" type="ORF">CYMTET_46772</name>
</gene>
<comment type="caution">
    <text evidence="1">The sequence shown here is derived from an EMBL/GenBank/DDBJ whole genome shotgun (WGS) entry which is preliminary data.</text>
</comment>
<organism evidence="1 2">
    <name type="scientific">Cymbomonas tetramitiformis</name>
    <dbReference type="NCBI Taxonomy" id="36881"/>
    <lineage>
        <taxon>Eukaryota</taxon>
        <taxon>Viridiplantae</taxon>
        <taxon>Chlorophyta</taxon>
        <taxon>Pyramimonadophyceae</taxon>
        <taxon>Pyramimonadales</taxon>
        <taxon>Pyramimonadaceae</taxon>
        <taxon>Cymbomonas</taxon>
    </lineage>
</organism>
<evidence type="ECO:0000313" key="1">
    <source>
        <dbReference type="EMBL" id="KAK3243587.1"/>
    </source>
</evidence>
<dbReference type="Proteomes" id="UP001190700">
    <property type="component" value="Unassembled WGS sequence"/>
</dbReference>
<accession>A0AAE0BVM9</accession>
<protein>
    <submittedName>
        <fullName evidence="1">Uncharacterized protein</fullName>
    </submittedName>
</protein>
<evidence type="ECO:0000313" key="2">
    <source>
        <dbReference type="Proteomes" id="UP001190700"/>
    </source>
</evidence>
<name>A0AAE0BVM9_9CHLO</name>